<comment type="similarity">
    <text evidence="1">Belongs to the sulfatase family.</text>
</comment>
<protein>
    <submittedName>
        <fullName evidence="4">Arylsulfatase A</fullName>
    </submittedName>
</protein>
<name>A0A1K2IMQ9_9FLAO</name>
<dbReference type="PROSITE" id="PS00523">
    <property type="entry name" value="SULFATASE_1"/>
    <property type="match status" value="1"/>
</dbReference>
<sequence length="528" mass="61827">MFNSFLSTKLVSVVLWFVLFLFNGVSGQTKEVNSSKKPNIIFIMTDDHASQTISAYNDIYKDVAPTPNIDRLAKEGMLFLNTFCTNSICGPSRASILTGKYSHQNGFYKNTGRKPFDGTQETFPKILQREGYNTAVIGKWHLWSEPTGFDYFKYHVLNGEQGVYWDPIYNDNGKEVQEKGYSSNLTGEFALDWLENKRDKSKPFMLMYQFKAPHRPWDPDTKYEDLFEDIKMPYPETFNDDYKTRELTAGKTMMTIEDNLTHEDLKMTPPEGLTPEELAKWIRIGDRGEYISPSDTLTGTALKKWKYQKFIKDYLACVKSVDDNIGNLLKYLDESGLAENTIVVYTSDQGFYLGDHGWFDKRFMYEESLRMPFIVRYPDKIKAGQRNEDINLNIDFAPTILDMAGIKPSTDMQGKSFKSSLLGKKNKDWRKAMYYHYYEYPKWHNVQPHYGIRTNRYKLIHFYYDVDVWELYDLKNDPNELNNIYGNNDSKALIKKLKKKLLELQKDYEDNISVEEMREQTRIGMEKY</sequence>
<accession>A0A1K2IMQ9</accession>
<dbReference type="GO" id="GO:0016787">
    <property type="term" value="F:hydrolase activity"/>
    <property type="evidence" value="ECO:0007669"/>
    <property type="project" value="UniProtKB-KW"/>
</dbReference>
<dbReference type="AlphaFoldDB" id="A0A1K2IMQ9"/>
<dbReference type="OrthoDB" id="9815108at2"/>
<dbReference type="InterPro" id="IPR002591">
    <property type="entry name" value="Phosphodiest/P_Trfase"/>
</dbReference>
<proteinExistence type="inferred from homology"/>
<evidence type="ECO:0000313" key="4">
    <source>
        <dbReference type="EMBL" id="SFZ93590.1"/>
    </source>
</evidence>
<dbReference type="SUPFAM" id="SSF53649">
    <property type="entry name" value="Alkaline phosphatase-like"/>
    <property type="match status" value="1"/>
</dbReference>
<dbReference type="CDD" id="cd16031">
    <property type="entry name" value="G6S_like"/>
    <property type="match status" value="1"/>
</dbReference>
<evidence type="ECO:0000313" key="5">
    <source>
        <dbReference type="Proteomes" id="UP000182544"/>
    </source>
</evidence>
<dbReference type="InterPro" id="IPR032506">
    <property type="entry name" value="SGSH_C"/>
</dbReference>
<keyword evidence="2" id="KW-0378">Hydrolase</keyword>
<dbReference type="Gene3D" id="3.40.720.10">
    <property type="entry name" value="Alkaline Phosphatase, subunit A"/>
    <property type="match status" value="1"/>
</dbReference>
<keyword evidence="5" id="KW-1185">Reference proteome</keyword>
<dbReference type="PANTHER" id="PTHR43108:SF6">
    <property type="entry name" value="N-SULPHOGLUCOSAMINE SULPHOHYDROLASE"/>
    <property type="match status" value="1"/>
</dbReference>
<dbReference type="PANTHER" id="PTHR43108">
    <property type="entry name" value="N-ACETYLGLUCOSAMINE-6-SULFATASE FAMILY MEMBER"/>
    <property type="match status" value="1"/>
</dbReference>
<dbReference type="EMBL" id="FPKV01000003">
    <property type="protein sequence ID" value="SFZ93590.1"/>
    <property type="molecule type" value="Genomic_DNA"/>
</dbReference>
<organism evidence="4 5">
    <name type="scientific">Flaviramulus basaltis</name>
    <dbReference type="NCBI Taxonomy" id="369401"/>
    <lineage>
        <taxon>Bacteria</taxon>
        <taxon>Pseudomonadati</taxon>
        <taxon>Bacteroidota</taxon>
        <taxon>Flavobacteriia</taxon>
        <taxon>Flavobacteriales</taxon>
        <taxon>Flavobacteriaceae</taxon>
        <taxon>Flaviramulus</taxon>
    </lineage>
</organism>
<gene>
    <name evidence="4" type="ORF">SAMN05428642_103220</name>
</gene>
<dbReference type="STRING" id="369401.SAMN05428642_103220"/>
<dbReference type="Proteomes" id="UP000182544">
    <property type="component" value="Unassembled WGS sequence"/>
</dbReference>
<feature type="domain" description="N-sulphoglucosamine sulphohydrolase C-terminal" evidence="3">
    <location>
        <begin position="354"/>
        <end position="506"/>
    </location>
</feature>
<dbReference type="Pfam" id="PF16347">
    <property type="entry name" value="SGSH_C"/>
    <property type="match status" value="1"/>
</dbReference>
<evidence type="ECO:0000259" key="3">
    <source>
        <dbReference type="Pfam" id="PF16347"/>
    </source>
</evidence>
<dbReference type="RefSeq" id="WP_084647969.1">
    <property type="nucleotide sequence ID" value="NZ_FPKV01000003.1"/>
</dbReference>
<dbReference type="InterPro" id="IPR017850">
    <property type="entry name" value="Alkaline_phosphatase_core_sf"/>
</dbReference>
<reference evidence="4 5" key="1">
    <citation type="submission" date="2016-10" db="EMBL/GenBank/DDBJ databases">
        <authorList>
            <person name="de Groot N.N."/>
        </authorList>
    </citation>
    <scope>NUCLEOTIDE SEQUENCE [LARGE SCALE GENOMIC DNA]</scope>
    <source>
        <strain evidence="4 5">DSM 18180</strain>
    </source>
</reference>
<dbReference type="Pfam" id="PF01663">
    <property type="entry name" value="Phosphodiest"/>
    <property type="match status" value="1"/>
</dbReference>
<dbReference type="PROSITE" id="PS00149">
    <property type="entry name" value="SULFATASE_2"/>
    <property type="match status" value="1"/>
</dbReference>
<dbReference type="InterPro" id="IPR024607">
    <property type="entry name" value="Sulfatase_CS"/>
</dbReference>
<evidence type="ECO:0000256" key="1">
    <source>
        <dbReference type="ARBA" id="ARBA00008779"/>
    </source>
</evidence>
<evidence type="ECO:0000256" key="2">
    <source>
        <dbReference type="ARBA" id="ARBA00022801"/>
    </source>
</evidence>